<dbReference type="FunFam" id="1.10.132.30:FF:000006">
    <property type="entry name" value="DNA-directed RNA polymerase subunit"/>
    <property type="match status" value="1"/>
</dbReference>
<dbReference type="GO" id="GO:0003677">
    <property type="term" value="F:DNA binding"/>
    <property type="evidence" value="ECO:0007669"/>
    <property type="project" value="InterPro"/>
</dbReference>
<evidence type="ECO:0000256" key="6">
    <source>
        <dbReference type="ARBA" id="ARBA00022695"/>
    </source>
</evidence>
<evidence type="ECO:0000256" key="5">
    <source>
        <dbReference type="ARBA" id="ARBA00022679"/>
    </source>
</evidence>
<dbReference type="Pfam" id="PF03572">
    <property type="entry name" value="Peptidase_S41"/>
    <property type="match status" value="1"/>
</dbReference>
<dbReference type="PANTHER" id="PTHR19376:SF11">
    <property type="entry name" value="DNA-DIRECTED RNA POLYMERASE I SUBUNIT RPA1"/>
    <property type="match status" value="1"/>
</dbReference>
<evidence type="ECO:0000256" key="8">
    <source>
        <dbReference type="ARBA" id="ARBA00022833"/>
    </source>
</evidence>
<dbReference type="Gene3D" id="3.90.226.10">
    <property type="entry name" value="2-enoyl-CoA Hydratase, Chain A, domain 1"/>
    <property type="match status" value="1"/>
</dbReference>
<dbReference type="Gene3D" id="1.10.132.30">
    <property type="match status" value="1"/>
</dbReference>
<dbReference type="Pfam" id="PF00623">
    <property type="entry name" value="RNA_pol_Rpb1_2"/>
    <property type="match status" value="1"/>
</dbReference>
<evidence type="ECO:0000256" key="11">
    <source>
        <dbReference type="ARBA" id="ARBA00023242"/>
    </source>
</evidence>
<keyword evidence="8" id="KW-0862">Zinc</keyword>
<dbReference type="Gene3D" id="3.30.1490.180">
    <property type="entry name" value="RNA polymerase ii"/>
    <property type="match status" value="1"/>
</dbReference>
<dbReference type="SUPFAM" id="SSF52096">
    <property type="entry name" value="ClpP/crotonase"/>
    <property type="match status" value="1"/>
</dbReference>
<dbReference type="Pfam" id="PF04998">
    <property type="entry name" value="RNA_pol_Rpb1_5"/>
    <property type="match status" value="1"/>
</dbReference>
<dbReference type="InterPro" id="IPR015699">
    <property type="entry name" value="DNA-dir_RNA_pol1_lsu_N"/>
</dbReference>
<dbReference type="GO" id="GO:0008236">
    <property type="term" value="F:serine-type peptidase activity"/>
    <property type="evidence" value="ECO:0007669"/>
    <property type="project" value="InterPro"/>
</dbReference>
<name>A0A8S9MPG8_BRACR</name>
<evidence type="ECO:0000313" key="16">
    <source>
        <dbReference type="Proteomes" id="UP000712281"/>
    </source>
</evidence>
<dbReference type="InterPro" id="IPR045867">
    <property type="entry name" value="DNA-dir_RpoC_beta_prime"/>
</dbReference>
<comment type="subcellular location">
    <subcellularLocation>
        <location evidence="1">Nucleus</location>
    </subcellularLocation>
</comment>
<evidence type="ECO:0000259" key="13">
    <source>
        <dbReference type="SMART" id="SM00245"/>
    </source>
</evidence>
<comment type="similarity">
    <text evidence="2">Belongs to the RNA polymerase beta' chain family.</text>
</comment>
<dbReference type="GO" id="GO:0046872">
    <property type="term" value="F:metal ion binding"/>
    <property type="evidence" value="ECO:0007669"/>
    <property type="project" value="UniProtKB-KW"/>
</dbReference>
<evidence type="ECO:0000256" key="3">
    <source>
        <dbReference type="ARBA" id="ARBA00012418"/>
    </source>
</evidence>
<dbReference type="SMART" id="SM00663">
    <property type="entry name" value="RPOLA_N"/>
    <property type="match status" value="1"/>
</dbReference>
<comment type="catalytic activity">
    <reaction evidence="12">
        <text>RNA(n) + a ribonucleoside 5'-triphosphate = RNA(n+1) + diphosphate</text>
        <dbReference type="Rhea" id="RHEA:21248"/>
        <dbReference type="Rhea" id="RHEA-COMP:14527"/>
        <dbReference type="Rhea" id="RHEA-COMP:17342"/>
        <dbReference type="ChEBI" id="CHEBI:33019"/>
        <dbReference type="ChEBI" id="CHEBI:61557"/>
        <dbReference type="ChEBI" id="CHEBI:140395"/>
        <dbReference type="EC" id="2.7.7.6"/>
    </reaction>
</comment>
<evidence type="ECO:0000313" key="15">
    <source>
        <dbReference type="EMBL" id="KAF2620437.1"/>
    </source>
</evidence>
<dbReference type="Gene3D" id="6.10.250.2940">
    <property type="match status" value="1"/>
</dbReference>
<dbReference type="InterPro" id="IPR042102">
    <property type="entry name" value="RNA_pol_Rpb1_3_sf"/>
</dbReference>
<dbReference type="EC" id="2.7.7.6" evidence="3"/>
<dbReference type="EMBL" id="QGKW02000007">
    <property type="protein sequence ID" value="KAF2620437.1"/>
    <property type="molecule type" value="Genomic_DNA"/>
</dbReference>
<evidence type="ECO:0000256" key="1">
    <source>
        <dbReference type="ARBA" id="ARBA00004123"/>
    </source>
</evidence>
<dbReference type="CDD" id="cd07560">
    <property type="entry name" value="Peptidase_S41_CPP"/>
    <property type="match status" value="1"/>
</dbReference>
<keyword evidence="5" id="KW-0808">Transferase</keyword>
<organism evidence="15 16">
    <name type="scientific">Brassica cretica</name>
    <name type="common">Mustard</name>
    <dbReference type="NCBI Taxonomy" id="69181"/>
    <lineage>
        <taxon>Eukaryota</taxon>
        <taxon>Viridiplantae</taxon>
        <taxon>Streptophyta</taxon>
        <taxon>Embryophyta</taxon>
        <taxon>Tracheophyta</taxon>
        <taxon>Spermatophyta</taxon>
        <taxon>Magnoliopsida</taxon>
        <taxon>eudicotyledons</taxon>
        <taxon>Gunneridae</taxon>
        <taxon>Pentapetalae</taxon>
        <taxon>rosids</taxon>
        <taxon>malvids</taxon>
        <taxon>Brassicales</taxon>
        <taxon>Brassicaceae</taxon>
        <taxon>Brassiceae</taxon>
        <taxon>Brassica</taxon>
    </lineage>
</organism>
<dbReference type="InterPro" id="IPR006592">
    <property type="entry name" value="RNA_pol_N"/>
</dbReference>
<dbReference type="GO" id="GO:0003899">
    <property type="term" value="F:DNA-directed RNA polymerase activity"/>
    <property type="evidence" value="ECO:0007669"/>
    <property type="project" value="UniProtKB-EC"/>
</dbReference>
<dbReference type="InterPro" id="IPR007083">
    <property type="entry name" value="RNA_pol_Rpb1_4"/>
</dbReference>
<keyword evidence="6" id="KW-0548">Nucleotidyltransferase</keyword>
<keyword evidence="10" id="KW-0804">Transcription</keyword>
<dbReference type="GO" id="GO:0006508">
    <property type="term" value="P:proteolysis"/>
    <property type="evidence" value="ECO:0007669"/>
    <property type="project" value="InterPro"/>
</dbReference>
<dbReference type="Pfam" id="PF05000">
    <property type="entry name" value="RNA_pol_Rpb1_4"/>
    <property type="match status" value="1"/>
</dbReference>
<dbReference type="InterPro" id="IPR007066">
    <property type="entry name" value="RNA_pol_Rpb1_3"/>
</dbReference>
<protein>
    <recommendedName>
        <fullName evidence="3">DNA-directed RNA polymerase</fullName>
        <ecNumber evidence="3">2.7.7.6</ecNumber>
    </recommendedName>
</protein>
<dbReference type="InterPro" id="IPR038120">
    <property type="entry name" value="Rpb1_funnel_sf"/>
</dbReference>
<dbReference type="InterPro" id="IPR005151">
    <property type="entry name" value="Tail-specific_protease"/>
</dbReference>
<feature type="domain" description="Tail specific protease" evidence="13">
    <location>
        <begin position="763"/>
        <end position="925"/>
    </location>
</feature>
<keyword evidence="7" id="KW-0479">Metal-binding</keyword>
<dbReference type="SUPFAM" id="SSF64484">
    <property type="entry name" value="beta and beta-prime subunits of DNA dependent RNA-polymerase"/>
    <property type="match status" value="1"/>
</dbReference>
<dbReference type="Gene3D" id="6.20.50.80">
    <property type="match status" value="1"/>
</dbReference>
<dbReference type="SMART" id="SM00245">
    <property type="entry name" value="TSPc"/>
    <property type="match status" value="1"/>
</dbReference>
<dbReference type="FunFam" id="2.40.40.20:FF:000019">
    <property type="entry name" value="DNA-directed RNA polymerase II subunit RPB1"/>
    <property type="match status" value="1"/>
</dbReference>
<evidence type="ECO:0000256" key="2">
    <source>
        <dbReference type="ARBA" id="ARBA00006460"/>
    </source>
</evidence>
<dbReference type="GO" id="GO:0005736">
    <property type="term" value="C:RNA polymerase I complex"/>
    <property type="evidence" value="ECO:0007669"/>
    <property type="project" value="TreeGrafter"/>
</dbReference>
<dbReference type="GO" id="GO:0006351">
    <property type="term" value="P:DNA-templated transcription"/>
    <property type="evidence" value="ECO:0007669"/>
    <property type="project" value="InterPro"/>
</dbReference>
<dbReference type="InterPro" id="IPR004447">
    <property type="entry name" value="Peptidase_S41A"/>
</dbReference>
<dbReference type="InterPro" id="IPR007081">
    <property type="entry name" value="RNA_pol_Rpb1_5"/>
</dbReference>
<proteinExistence type="inferred from homology"/>
<evidence type="ECO:0000259" key="14">
    <source>
        <dbReference type="SMART" id="SM00663"/>
    </source>
</evidence>
<dbReference type="Pfam" id="PF04983">
    <property type="entry name" value="RNA_pol_Rpb1_3"/>
    <property type="match status" value="1"/>
</dbReference>
<dbReference type="FunFam" id="1.10.274.100:FF:000015">
    <property type="entry name" value="DNA-directed RNA polymerase subunit"/>
    <property type="match status" value="1"/>
</dbReference>
<evidence type="ECO:0000256" key="9">
    <source>
        <dbReference type="ARBA" id="ARBA00022842"/>
    </source>
</evidence>
<dbReference type="Gene3D" id="1.10.274.100">
    <property type="entry name" value="RNA polymerase Rpb1, domain 3"/>
    <property type="match status" value="1"/>
</dbReference>
<keyword evidence="9" id="KW-0460">Magnesium</keyword>
<dbReference type="AlphaFoldDB" id="A0A8S9MPG8"/>
<evidence type="ECO:0000256" key="12">
    <source>
        <dbReference type="ARBA" id="ARBA00048552"/>
    </source>
</evidence>
<comment type="caution">
    <text evidence="15">The sequence shown here is derived from an EMBL/GenBank/DDBJ whole genome shotgun (WGS) entry which is preliminary data.</text>
</comment>
<evidence type="ECO:0000256" key="4">
    <source>
        <dbReference type="ARBA" id="ARBA00022478"/>
    </source>
</evidence>
<sequence length="970" mass="106901">MMGKRVNHACRSVISPDPFIAVNDIGIPPCFALKLSYPERVTPWNVEKLRQAIINGPDVHPGATHYSDKVSTMKLPPTKKARIAIARKLLSSRGVNTELGKTCDVNFECKTVYRHMQDGDVVLVNRQPTLHKPSIMAHIVRVLKGEKTLRLHYANCSTYNADFDGDEMNVHFPQDEISRSEAYNIVNANNQYARPSNGDPLRALIQDHIVSSVLLTKGDTFLDKEEFNQLLFSSGVTDMVLSSFSGRSGKKVTQSASNAELLTVTPAILKPVPLWTGKQVITAVLNEITKGHPPFSVEKSTKLPVDFFKCRTRETKSKSGESTKKSKKNDFNEDKLLIRKNEFVRGVIDKAQFADYGLVHTVHELYGPNAAGNLLSVFSRLFTVFLQTQGFTCGVDDLIILKDVDEKRTEQLRECEGVGEKVLRKTFGVDVNAQIDPQDMKSRIERVLYEDGELALASLDRSVVSELNQCSGKGVMNDLLSDGLLKTPGTNCISLMTISGAKGSKVNFQQISSHLGQQDLEGKRVPRMVSGKTLPCFHPWDWSPRAGGFISDRFLSGLRPQEYYFHCMAGREGLVDTAVKTSRSGYLQRCLMKNLESLKVNYDCTVRDADGSIIQFQYGEDGVDVHRSSFIEKFQEMTLNQDMFLERCSEDMLSGSSSYITDLPITLKKGAEKFVEAMPMKERIASKMVRQDDLLKLVKSKFFASLAQPGEPVGVLAAQSVGEPSTQMTLNTFHLAGRGEMNVTLGIPRLQEILMTAAADIKTPIMTCPLLKGKTNIRYGTCGPRDGESECSVIHSRPEEQSCLVKAGLDVAQLWLDGDETLVYTIDREGVTSPINMINGHAVTHDPLVVLVNEGSASASEILAGALHDNGRAVLVGRRTYGKGKIQSVTELDDGSALFVTIAKYLSPSLHEIDQVGITPDVQCTTDKTDSLTGEILMKMNSSVPLLEADSCVMVAEHELETRQSNGAAS</sequence>
<dbReference type="PANTHER" id="PTHR19376">
    <property type="entry name" value="DNA-DIRECTED RNA POLYMERASE"/>
    <property type="match status" value="1"/>
</dbReference>
<dbReference type="CDD" id="cd01435">
    <property type="entry name" value="RNAP_I_RPA1_N"/>
    <property type="match status" value="1"/>
</dbReference>
<dbReference type="InterPro" id="IPR000722">
    <property type="entry name" value="RNA_pol_asu"/>
</dbReference>
<dbReference type="Proteomes" id="UP000712281">
    <property type="component" value="Unassembled WGS sequence"/>
</dbReference>
<reference evidence="15" key="1">
    <citation type="submission" date="2019-12" db="EMBL/GenBank/DDBJ databases">
        <title>Genome sequencing and annotation of Brassica cretica.</title>
        <authorList>
            <person name="Studholme D.J."/>
            <person name="Sarris P.F."/>
        </authorList>
    </citation>
    <scope>NUCLEOTIDE SEQUENCE</scope>
    <source>
        <strain evidence="15">PFS-001/15</strain>
        <tissue evidence="15">Leaf</tissue>
    </source>
</reference>
<evidence type="ECO:0000256" key="7">
    <source>
        <dbReference type="ARBA" id="ARBA00022723"/>
    </source>
</evidence>
<keyword evidence="11" id="KW-0539">Nucleus</keyword>
<evidence type="ECO:0000256" key="10">
    <source>
        <dbReference type="ARBA" id="ARBA00023163"/>
    </source>
</evidence>
<accession>A0A8S9MPG8</accession>
<gene>
    <name evidence="15" type="ORF">F2Q68_00041705</name>
</gene>
<keyword evidence="4" id="KW-0240">DNA-directed RNA polymerase</keyword>
<dbReference type="InterPro" id="IPR029045">
    <property type="entry name" value="ClpP/crotonase-like_dom_sf"/>
</dbReference>
<dbReference type="Gene3D" id="2.40.40.20">
    <property type="match status" value="1"/>
</dbReference>
<feature type="domain" description="RNA polymerase N-terminal" evidence="14">
    <location>
        <begin position="1"/>
        <end position="216"/>
    </location>
</feature>